<accession>A0ACC0J5D7</accession>
<comment type="caution">
    <text evidence="1">The sequence shown here is derived from an EMBL/GenBank/DDBJ whole genome shotgun (WGS) entry which is preliminary data.</text>
</comment>
<proteinExistence type="predicted"/>
<evidence type="ECO:0000313" key="2">
    <source>
        <dbReference type="Proteomes" id="UP001060215"/>
    </source>
</evidence>
<reference evidence="1 2" key="1">
    <citation type="journal article" date="2022" name="Plant J.">
        <title>Chromosome-level genome of Camellia lanceoleosa provides a valuable resource for understanding genome evolution and self-incompatibility.</title>
        <authorList>
            <person name="Gong W."/>
            <person name="Xiao S."/>
            <person name="Wang L."/>
            <person name="Liao Z."/>
            <person name="Chang Y."/>
            <person name="Mo W."/>
            <person name="Hu G."/>
            <person name="Li W."/>
            <person name="Zhao G."/>
            <person name="Zhu H."/>
            <person name="Hu X."/>
            <person name="Ji K."/>
            <person name="Xiang X."/>
            <person name="Song Q."/>
            <person name="Yuan D."/>
            <person name="Jin S."/>
            <person name="Zhang L."/>
        </authorList>
    </citation>
    <scope>NUCLEOTIDE SEQUENCE [LARGE SCALE GENOMIC DNA]</scope>
    <source>
        <strain evidence="1">SQ_2022a</strain>
    </source>
</reference>
<organism evidence="1 2">
    <name type="scientific">Camellia lanceoleosa</name>
    <dbReference type="NCBI Taxonomy" id="1840588"/>
    <lineage>
        <taxon>Eukaryota</taxon>
        <taxon>Viridiplantae</taxon>
        <taxon>Streptophyta</taxon>
        <taxon>Embryophyta</taxon>
        <taxon>Tracheophyta</taxon>
        <taxon>Spermatophyta</taxon>
        <taxon>Magnoliopsida</taxon>
        <taxon>eudicotyledons</taxon>
        <taxon>Gunneridae</taxon>
        <taxon>Pentapetalae</taxon>
        <taxon>asterids</taxon>
        <taxon>Ericales</taxon>
        <taxon>Theaceae</taxon>
        <taxon>Camellia</taxon>
    </lineage>
</organism>
<protein>
    <submittedName>
        <fullName evidence="1">Methyltransferase PMT11</fullName>
    </submittedName>
</protein>
<keyword evidence="1" id="KW-0808">Transferase</keyword>
<keyword evidence="1" id="KW-0489">Methyltransferase</keyword>
<keyword evidence="2" id="KW-1185">Reference proteome</keyword>
<dbReference type="Proteomes" id="UP001060215">
    <property type="component" value="Chromosome 1"/>
</dbReference>
<dbReference type="EMBL" id="CM045758">
    <property type="protein sequence ID" value="KAI8032638.1"/>
    <property type="molecule type" value="Genomic_DNA"/>
</dbReference>
<gene>
    <name evidence="1" type="ORF">LOK49_LG01G01875</name>
</gene>
<name>A0ACC0J5D7_9ERIC</name>
<sequence length="536" mass="60954">MFKPNKWLNRQNVEDQVNLVLRDTEAVYEQSKEIAASQSELQEKQATMKDTLEESMAKLLESSNKVGKEISNLKNQAIEIKEEISKVGNPMSSKMNTLQQRANDTEFAELGNRQQEELLRRQELLQQAHDHLLESSKTILAAQEAFESKQASMFVALDKLFALHNAMLLESRFIKALSQSSSSTWLCVTFLIEFATIRYAPDDIEQQAWIISVVRSLAVVLASIQLLHAICTYCMDYELLNYQMLLKLNENLTEQFYGKQRNREELWDVDMDSEMNWSSWVDTELPEDLDNLEDPDYILLEEVGENSVATTITTIKYNLRFINHGDFIKSSTFLKISGLTFISLAFFYLGKHCSDGSHQLVFFNSHQTPLSSSKTPTPISLSPNLNKTFDRNSLINNTTQTQPLSDPTLSSIPPTSHPKPLSLLPYERFRIVDKNGTMADDFEVRDFNPGVVDNWGSDIETKVVEDGCGGSRVVVKKFGLCTDSMREYIPCLDNTEAIRHFNSTEKGERFERHCPEEGKGLNCLVPTPKGYRAPIP</sequence>
<evidence type="ECO:0000313" key="1">
    <source>
        <dbReference type="EMBL" id="KAI8032638.1"/>
    </source>
</evidence>